<dbReference type="CDD" id="cd06170">
    <property type="entry name" value="LuxR_C_like"/>
    <property type="match status" value="1"/>
</dbReference>
<dbReference type="InterPro" id="IPR039420">
    <property type="entry name" value="WalR-like"/>
</dbReference>
<dbReference type="Pfam" id="PF00072">
    <property type="entry name" value="Response_reg"/>
    <property type="match status" value="1"/>
</dbReference>
<evidence type="ECO:0000313" key="8">
    <source>
        <dbReference type="EMBL" id="ANI93023.1"/>
    </source>
</evidence>
<dbReference type="GO" id="GO:0003677">
    <property type="term" value="F:DNA binding"/>
    <property type="evidence" value="ECO:0007669"/>
    <property type="project" value="UniProtKB-KW"/>
</dbReference>
<dbReference type="InterPro" id="IPR058245">
    <property type="entry name" value="NreC/VraR/RcsB-like_REC"/>
</dbReference>
<gene>
    <name evidence="8" type="ORF">BJL86_2258</name>
</gene>
<dbReference type="InterPro" id="IPR001789">
    <property type="entry name" value="Sig_transdc_resp-reg_receiver"/>
</dbReference>
<organism evidence="8 9">
    <name type="scientific">Dietzia timorensis</name>
    <dbReference type="NCBI Taxonomy" id="499555"/>
    <lineage>
        <taxon>Bacteria</taxon>
        <taxon>Bacillati</taxon>
        <taxon>Actinomycetota</taxon>
        <taxon>Actinomycetes</taxon>
        <taxon>Mycobacteriales</taxon>
        <taxon>Dietziaceae</taxon>
        <taxon>Dietzia</taxon>
    </lineage>
</organism>
<evidence type="ECO:0000256" key="1">
    <source>
        <dbReference type="ARBA" id="ARBA00022553"/>
    </source>
</evidence>
<evidence type="ECO:0000259" key="7">
    <source>
        <dbReference type="PROSITE" id="PS50110"/>
    </source>
</evidence>
<dbReference type="PROSITE" id="PS50110">
    <property type="entry name" value="RESPONSE_REGULATORY"/>
    <property type="match status" value="1"/>
</dbReference>
<reference evidence="8 9" key="1">
    <citation type="submission" date="2016-06" db="EMBL/GenBank/DDBJ databases">
        <title>Complete genome sequence of a saline-alkali tolerant type strain Dietzia timorensis ID05-A0528T.</title>
        <authorList>
            <person name="Wu X."/>
        </authorList>
    </citation>
    <scope>NUCLEOTIDE SEQUENCE [LARGE SCALE GENOMIC DNA]</scope>
    <source>
        <strain evidence="8 9">ID05-A0528</strain>
    </source>
</reference>
<dbReference type="RefSeq" id="WP_067476240.1">
    <property type="nucleotide sequence ID" value="NZ_CP015961.1"/>
</dbReference>
<dbReference type="InterPro" id="IPR000792">
    <property type="entry name" value="Tscrpt_reg_LuxR_C"/>
</dbReference>
<dbReference type="STRING" id="499555.BJL86_2258"/>
<dbReference type="PRINTS" id="PR00038">
    <property type="entry name" value="HTHLUXR"/>
</dbReference>
<evidence type="ECO:0000256" key="3">
    <source>
        <dbReference type="ARBA" id="ARBA00023125"/>
    </source>
</evidence>
<dbReference type="SUPFAM" id="SSF52172">
    <property type="entry name" value="CheY-like"/>
    <property type="match status" value="1"/>
</dbReference>
<dbReference type="PANTHER" id="PTHR43214:SF24">
    <property type="entry name" value="TRANSCRIPTIONAL REGULATORY PROTEIN NARL-RELATED"/>
    <property type="match status" value="1"/>
</dbReference>
<dbReference type="GO" id="GO:0000160">
    <property type="term" value="P:phosphorelay signal transduction system"/>
    <property type="evidence" value="ECO:0007669"/>
    <property type="project" value="InterPro"/>
</dbReference>
<evidence type="ECO:0000256" key="2">
    <source>
        <dbReference type="ARBA" id="ARBA00023015"/>
    </source>
</evidence>
<dbReference type="EMBL" id="CP015961">
    <property type="protein sequence ID" value="ANI93023.1"/>
    <property type="molecule type" value="Genomic_DNA"/>
</dbReference>
<sequence length="229" mass="24487">MINVMIVDDQALVRNGLAMIVDSQDDLSVVAEADSGDSALILAKRLAVDVVLMDVCMPGTDGIETTSRLIESEPSPRVIIVTTFDIDKYVFGALRAGASGFIVKSAKAEDVIAAIRTVHAGDAVISPSSTRRLLAQVVPDLPGSVESPEVLDSLTPREEEVFIAVSSGASNTEIAQQLFVSETTVKTHVGRLLHKLNARDRVQLAVLAYETGIVRPGHDRPRREYPSGG</sequence>
<dbReference type="PANTHER" id="PTHR43214">
    <property type="entry name" value="TWO-COMPONENT RESPONSE REGULATOR"/>
    <property type="match status" value="1"/>
</dbReference>
<keyword evidence="9" id="KW-1185">Reference proteome</keyword>
<dbReference type="GO" id="GO:0006355">
    <property type="term" value="P:regulation of DNA-templated transcription"/>
    <property type="evidence" value="ECO:0007669"/>
    <property type="project" value="InterPro"/>
</dbReference>
<evidence type="ECO:0000256" key="4">
    <source>
        <dbReference type="ARBA" id="ARBA00023163"/>
    </source>
</evidence>
<evidence type="ECO:0000259" key="6">
    <source>
        <dbReference type="PROSITE" id="PS50043"/>
    </source>
</evidence>
<dbReference type="InterPro" id="IPR016032">
    <property type="entry name" value="Sig_transdc_resp-reg_C-effctor"/>
</dbReference>
<dbReference type="InterPro" id="IPR011006">
    <property type="entry name" value="CheY-like_superfamily"/>
</dbReference>
<feature type="modified residue" description="4-aspartylphosphate" evidence="5">
    <location>
        <position position="54"/>
    </location>
</feature>
<dbReference type="PROSITE" id="PS50043">
    <property type="entry name" value="HTH_LUXR_2"/>
    <property type="match status" value="1"/>
</dbReference>
<feature type="domain" description="Response regulatory" evidence="7">
    <location>
        <begin position="3"/>
        <end position="119"/>
    </location>
</feature>
<proteinExistence type="predicted"/>
<protein>
    <submittedName>
        <fullName evidence="8">Putative transcriptional regulatory protein YxjL</fullName>
    </submittedName>
</protein>
<dbReference type="SUPFAM" id="SSF46894">
    <property type="entry name" value="C-terminal effector domain of the bipartite response regulators"/>
    <property type="match status" value="1"/>
</dbReference>
<keyword evidence="1 5" id="KW-0597">Phosphoprotein</keyword>
<keyword evidence="3" id="KW-0238">DNA-binding</keyword>
<dbReference type="CDD" id="cd17535">
    <property type="entry name" value="REC_NarL-like"/>
    <property type="match status" value="1"/>
</dbReference>
<evidence type="ECO:0000256" key="5">
    <source>
        <dbReference type="PROSITE-ProRule" id="PRU00169"/>
    </source>
</evidence>
<keyword evidence="4" id="KW-0804">Transcription</keyword>
<dbReference type="AlphaFoldDB" id="A0A173LMA7"/>
<keyword evidence="2" id="KW-0805">Transcription regulation</keyword>
<dbReference type="Pfam" id="PF00196">
    <property type="entry name" value="GerE"/>
    <property type="match status" value="1"/>
</dbReference>
<name>A0A173LMA7_9ACTN</name>
<dbReference type="PROSITE" id="PS00622">
    <property type="entry name" value="HTH_LUXR_1"/>
    <property type="match status" value="1"/>
</dbReference>
<dbReference type="KEGG" id="dtm:BJL86_2258"/>
<dbReference type="Proteomes" id="UP000186104">
    <property type="component" value="Chromosome"/>
</dbReference>
<feature type="domain" description="HTH luxR-type" evidence="6">
    <location>
        <begin position="147"/>
        <end position="212"/>
    </location>
</feature>
<dbReference type="SMART" id="SM00448">
    <property type="entry name" value="REC"/>
    <property type="match status" value="1"/>
</dbReference>
<evidence type="ECO:0000313" key="9">
    <source>
        <dbReference type="Proteomes" id="UP000186104"/>
    </source>
</evidence>
<accession>A0A173LMA7</accession>
<dbReference type="SMART" id="SM00421">
    <property type="entry name" value="HTH_LUXR"/>
    <property type="match status" value="1"/>
</dbReference>
<dbReference type="Gene3D" id="3.40.50.2300">
    <property type="match status" value="1"/>
</dbReference>
<dbReference type="OrthoDB" id="9816529at2"/>